<dbReference type="GO" id="GO:0016491">
    <property type="term" value="F:oxidoreductase activity"/>
    <property type="evidence" value="ECO:0007669"/>
    <property type="project" value="UniProtKB-KW"/>
</dbReference>
<dbReference type="InterPro" id="IPR051019">
    <property type="entry name" value="VLCFA-Steroid_DH"/>
</dbReference>
<dbReference type="AlphaFoldDB" id="A0AA91RHS2"/>
<evidence type="ECO:0000313" key="5">
    <source>
        <dbReference type="Proteomes" id="UP000192441"/>
    </source>
</evidence>
<evidence type="ECO:0000313" key="4">
    <source>
        <dbReference type="EMBL" id="ORA36757.1"/>
    </source>
</evidence>
<reference evidence="4 5" key="1">
    <citation type="submission" date="2016-12" db="EMBL/GenBank/DDBJ databases">
        <title>The new phylogeny of genus Mycobacterium.</title>
        <authorList>
            <person name="Tortoli E."/>
            <person name="Trovato A."/>
            <person name="Cirillo D.M."/>
        </authorList>
    </citation>
    <scope>NUCLEOTIDE SEQUENCE [LARGE SCALE GENOMIC DNA]</scope>
    <source>
        <strain evidence="4 5">DSM 44624</strain>
    </source>
</reference>
<dbReference type="PIRSF" id="PIRSF000126">
    <property type="entry name" value="11-beta-HSD1"/>
    <property type="match status" value="1"/>
</dbReference>
<comment type="caution">
    <text evidence="4">The sequence shown here is derived from an EMBL/GenBank/DDBJ whole genome shotgun (WGS) entry which is preliminary data.</text>
</comment>
<dbReference type="InterPro" id="IPR036291">
    <property type="entry name" value="NAD(P)-bd_dom_sf"/>
</dbReference>
<dbReference type="Gene3D" id="3.40.50.720">
    <property type="entry name" value="NAD(P)-binding Rossmann-like Domain"/>
    <property type="match status" value="1"/>
</dbReference>
<accession>A0AA91RHS2</accession>
<organism evidence="4 5">
    <name type="scientific">Mycobacterium branderi</name>
    <dbReference type="NCBI Taxonomy" id="43348"/>
    <lineage>
        <taxon>Bacteria</taxon>
        <taxon>Bacillati</taxon>
        <taxon>Actinomycetota</taxon>
        <taxon>Actinomycetes</taxon>
        <taxon>Mycobacteriales</taxon>
        <taxon>Mycobacteriaceae</taxon>
        <taxon>Mycobacterium</taxon>
    </lineage>
</organism>
<comment type="similarity">
    <text evidence="2">Belongs to the short-chain dehydrogenases/reductases (SDR) family.</text>
</comment>
<dbReference type="RefSeq" id="WP_083132029.1">
    <property type="nucleotide sequence ID" value="NZ_AP022606.1"/>
</dbReference>
<proteinExistence type="inferred from homology"/>
<keyword evidence="3" id="KW-0560">Oxidoreductase</keyword>
<dbReference type="Pfam" id="PF00106">
    <property type="entry name" value="adh_short"/>
    <property type="match status" value="1"/>
</dbReference>
<evidence type="ECO:0000256" key="2">
    <source>
        <dbReference type="ARBA" id="ARBA00006484"/>
    </source>
</evidence>
<evidence type="ECO:0000256" key="3">
    <source>
        <dbReference type="ARBA" id="ARBA00023002"/>
    </source>
</evidence>
<comment type="subcellular location">
    <subcellularLocation>
        <location evidence="1">Endoplasmic reticulum</location>
    </subcellularLocation>
</comment>
<dbReference type="EMBL" id="MVHM01000008">
    <property type="protein sequence ID" value="ORA36757.1"/>
    <property type="molecule type" value="Genomic_DNA"/>
</dbReference>
<dbReference type="PANTHER" id="PTHR43899">
    <property type="entry name" value="RH59310P"/>
    <property type="match status" value="1"/>
</dbReference>
<dbReference type="PROSITE" id="PS00061">
    <property type="entry name" value="ADH_SHORT"/>
    <property type="match status" value="1"/>
</dbReference>
<dbReference type="InterPro" id="IPR002347">
    <property type="entry name" value="SDR_fam"/>
</dbReference>
<gene>
    <name evidence="4" type="ORF">BST20_13980</name>
</gene>
<dbReference type="PANTHER" id="PTHR43899:SF13">
    <property type="entry name" value="RH59310P"/>
    <property type="match status" value="1"/>
</dbReference>
<dbReference type="Proteomes" id="UP000192441">
    <property type="component" value="Unassembled WGS sequence"/>
</dbReference>
<sequence>MTTSTRKQANTSRHQRFRADYGPWALVTGSSDGIGKALATQIAARGVNVVLAARRREQLLAIARDLAATYGVQTRVVAADLTQPPGVDQLEQQTQQMDIGLVALAAGFATSGPFADAALASQLEMVCLNVTAVTRLAHTFARRLTDRDHGGIMLFGSILGRQGVPWVSTYAATKAYAAILAEGLHNELAPRGIDVLSVVPGPVHTAFAARAGLKYESATTPEAVAEAAIAALGKRATVVPGFRARFLVTSLALLPRRRRIRFVGDVMHRMRTPSTSAVDPDAVRK</sequence>
<dbReference type="SUPFAM" id="SSF51735">
    <property type="entry name" value="NAD(P)-binding Rossmann-fold domains"/>
    <property type="match status" value="1"/>
</dbReference>
<dbReference type="InterPro" id="IPR020904">
    <property type="entry name" value="Sc_DH/Rdtase_CS"/>
</dbReference>
<dbReference type="PRINTS" id="PR00081">
    <property type="entry name" value="GDHRDH"/>
</dbReference>
<protein>
    <recommendedName>
        <fullName evidence="6">Short-chain dehydrogenase</fullName>
    </recommendedName>
</protein>
<name>A0AA91RHS2_9MYCO</name>
<evidence type="ECO:0000256" key="1">
    <source>
        <dbReference type="ARBA" id="ARBA00004240"/>
    </source>
</evidence>
<evidence type="ECO:0008006" key="6">
    <source>
        <dbReference type="Google" id="ProtNLM"/>
    </source>
</evidence>